<feature type="region of interest" description="Disordered" evidence="1">
    <location>
        <begin position="43"/>
        <end position="74"/>
    </location>
</feature>
<reference evidence="3 4" key="1">
    <citation type="submission" date="2016-04" db="EMBL/GenBank/DDBJ databases">
        <title>Complete genome sequence and analysis of deep-sea sediment isolate, Amycolatopsis sp. WP1.</title>
        <authorList>
            <person name="Wang H."/>
            <person name="Chen S."/>
            <person name="Wu Q."/>
        </authorList>
    </citation>
    <scope>NUCLEOTIDE SEQUENCE [LARGE SCALE GENOMIC DNA]</scope>
    <source>
        <strain evidence="3 4">WP1</strain>
    </source>
</reference>
<accession>A0A344L142</accession>
<name>A0A344L142_9PSEU</name>
<proteinExistence type="predicted"/>
<sequence>MHARKLAAALAVVVPLAGCVGCGSEAPPAAAPTAAALSTTVPTTALSTPAPPTPTTPPTTTTTASAPPPKPADGTNLGACSDGTCEVEVKAGDVIRIGNQVKATPKITALTILDVGESGLTVNLSGGMTTTISGGITINDALNLDTLHVADGRAVIKLSPA</sequence>
<keyword evidence="4" id="KW-1185">Reference proteome</keyword>
<dbReference type="AlphaFoldDB" id="A0A344L142"/>
<dbReference type="KEGG" id="aab:A4R43_03870"/>
<evidence type="ECO:0000313" key="4">
    <source>
        <dbReference type="Proteomes" id="UP000250434"/>
    </source>
</evidence>
<dbReference type="EMBL" id="CP015163">
    <property type="protein sequence ID" value="AXB41766.1"/>
    <property type="molecule type" value="Genomic_DNA"/>
</dbReference>
<feature type="signal peptide" evidence="2">
    <location>
        <begin position="1"/>
        <end position="25"/>
    </location>
</feature>
<gene>
    <name evidence="3" type="ORF">A4R43_03870</name>
</gene>
<evidence type="ECO:0000313" key="3">
    <source>
        <dbReference type="EMBL" id="AXB41766.1"/>
    </source>
</evidence>
<feature type="chain" id="PRO_5039049337" evidence="2">
    <location>
        <begin position="26"/>
        <end position="161"/>
    </location>
</feature>
<protein>
    <submittedName>
        <fullName evidence="3">Uncharacterized protein</fullName>
    </submittedName>
</protein>
<evidence type="ECO:0000256" key="2">
    <source>
        <dbReference type="SAM" id="SignalP"/>
    </source>
</evidence>
<dbReference type="Proteomes" id="UP000250434">
    <property type="component" value="Chromosome"/>
</dbReference>
<organism evidence="3 4">
    <name type="scientific">Amycolatopsis albispora</name>
    <dbReference type="NCBI Taxonomy" id="1804986"/>
    <lineage>
        <taxon>Bacteria</taxon>
        <taxon>Bacillati</taxon>
        <taxon>Actinomycetota</taxon>
        <taxon>Actinomycetes</taxon>
        <taxon>Pseudonocardiales</taxon>
        <taxon>Pseudonocardiaceae</taxon>
        <taxon>Amycolatopsis</taxon>
    </lineage>
</organism>
<evidence type="ECO:0000256" key="1">
    <source>
        <dbReference type="SAM" id="MobiDB-lite"/>
    </source>
</evidence>
<keyword evidence="2" id="KW-0732">Signal</keyword>